<dbReference type="AlphaFoldDB" id="A0A914RXP6"/>
<reference evidence="2" key="1">
    <citation type="submission" date="2022-11" db="UniProtKB">
        <authorList>
            <consortium name="WormBaseParasite"/>
        </authorList>
    </citation>
    <scope>IDENTIFICATION</scope>
</reference>
<organism evidence="1 2">
    <name type="scientific">Parascaris equorum</name>
    <name type="common">Equine roundworm</name>
    <dbReference type="NCBI Taxonomy" id="6256"/>
    <lineage>
        <taxon>Eukaryota</taxon>
        <taxon>Metazoa</taxon>
        <taxon>Ecdysozoa</taxon>
        <taxon>Nematoda</taxon>
        <taxon>Chromadorea</taxon>
        <taxon>Rhabditida</taxon>
        <taxon>Spirurina</taxon>
        <taxon>Ascaridomorpha</taxon>
        <taxon>Ascaridoidea</taxon>
        <taxon>Ascarididae</taxon>
        <taxon>Parascaris</taxon>
    </lineage>
</organism>
<dbReference type="WBParaSite" id="PEQ_0001110301-mRNA-1">
    <property type="protein sequence ID" value="PEQ_0001110301-mRNA-1"/>
    <property type="gene ID" value="PEQ_0001110301"/>
</dbReference>
<proteinExistence type="predicted"/>
<dbReference type="Proteomes" id="UP000887564">
    <property type="component" value="Unplaced"/>
</dbReference>
<evidence type="ECO:0000313" key="2">
    <source>
        <dbReference type="WBParaSite" id="PEQ_0001110301-mRNA-1"/>
    </source>
</evidence>
<evidence type="ECO:0000313" key="1">
    <source>
        <dbReference type="Proteomes" id="UP000887564"/>
    </source>
</evidence>
<accession>A0A914RXP6</accession>
<name>A0A914RXP6_PAREQ</name>
<protein>
    <submittedName>
        <fullName evidence="2">Uncharacterized protein</fullName>
    </submittedName>
</protein>
<sequence>MDVIMVSDNCEKETEMNDNKRKSPRWALIRDCHLKALFDSLSGVVESDAVFAQSSIVQGCPTSIPELARRFSSGKEMKYRHVGLI</sequence>
<keyword evidence="1" id="KW-1185">Reference proteome</keyword>